<dbReference type="EMBL" id="KQ964458">
    <property type="protein sequence ID" value="KXN72188.1"/>
    <property type="molecule type" value="Genomic_DNA"/>
</dbReference>
<accession>A0A137PAY7</accession>
<dbReference type="AlphaFoldDB" id="A0A137PAY7"/>
<proteinExistence type="predicted"/>
<evidence type="ECO:0000256" key="1">
    <source>
        <dbReference type="SAM" id="MobiDB-lite"/>
    </source>
</evidence>
<feature type="region of interest" description="Disordered" evidence="1">
    <location>
        <begin position="1"/>
        <end position="28"/>
    </location>
</feature>
<gene>
    <name evidence="2" type="ORF">CONCODRAFT_84220</name>
</gene>
<dbReference type="Proteomes" id="UP000070444">
    <property type="component" value="Unassembled WGS sequence"/>
</dbReference>
<organism evidence="2 3">
    <name type="scientific">Conidiobolus coronatus (strain ATCC 28846 / CBS 209.66 / NRRL 28638)</name>
    <name type="common">Delacroixia coronata</name>
    <dbReference type="NCBI Taxonomy" id="796925"/>
    <lineage>
        <taxon>Eukaryota</taxon>
        <taxon>Fungi</taxon>
        <taxon>Fungi incertae sedis</taxon>
        <taxon>Zoopagomycota</taxon>
        <taxon>Entomophthoromycotina</taxon>
        <taxon>Entomophthoromycetes</taxon>
        <taxon>Entomophthorales</taxon>
        <taxon>Ancylistaceae</taxon>
        <taxon>Conidiobolus</taxon>
    </lineage>
</organism>
<protein>
    <submittedName>
        <fullName evidence="2">Uncharacterized protein</fullName>
    </submittedName>
</protein>
<name>A0A137PAY7_CONC2</name>
<evidence type="ECO:0000313" key="3">
    <source>
        <dbReference type="Proteomes" id="UP000070444"/>
    </source>
</evidence>
<reference evidence="2 3" key="1">
    <citation type="journal article" date="2015" name="Genome Biol. Evol.">
        <title>Phylogenomic analyses indicate that early fungi evolved digesting cell walls of algal ancestors of land plants.</title>
        <authorList>
            <person name="Chang Y."/>
            <person name="Wang S."/>
            <person name="Sekimoto S."/>
            <person name="Aerts A.L."/>
            <person name="Choi C."/>
            <person name="Clum A."/>
            <person name="LaButti K.M."/>
            <person name="Lindquist E.A."/>
            <person name="Yee Ngan C."/>
            <person name="Ohm R.A."/>
            <person name="Salamov A.A."/>
            <person name="Grigoriev I.V."/>
            <person name="Spatafora J.W."/>
            <person name="Berbee M.L."/>
        </authorList>
    </citation>
    <scope>NUCLEOTIDE SEQUENCE [LARGE SCALE GENOMIC DNA]</scope>
    <source>
        <strain evidence="2 3">NRRL 28638</strain>
    </source>
</reference>
<keyword evidence="3" id="KW-1185">Reference proteome</keyword>
<sequence>MSSIYSFKSNSNINNSSINDDDTNSLSLTDLNRLSDHFSSAGNSPNASVYSADLENLPTIIYTPPTLRIPPTSSEYLEIPSPTGTASLKLPSVPTSPRDSQSSEGSISLFQSDSDKSGFSTPTEKYRSKSKAAMVADEIDTFEEKPGESGPYTRLKRKIRRNYSIIYRRWNNCFYSNKTLLLFPPDSSIRQFSKN</sequence>
<feature type="region of interest" description="Disordered" evidence="1">
    <location>
        <begin position="73"/>
        <end position="129"/>
    </location>
</feature>
<feature type="compositionally biased region" description="Polar residues" evidence="1">
    <location>
        <begin position="93"/>
        <end position="123"/>
    </location>
</feature>
<evidence type="ECO:0000313" key="2">
    <source>
        <dbReference type="EMBL" id="KXN72188.1"/>
    </source>
</evidence>